<evidence type="ECO:0000256" key="1">
    <source>
        <dbReference type="SAM" id="MobiDB-lite"/>
    </source>
</evidence>
<dbReference type="EMBL" id="QGHB01000004">
    <property type="protein sequence ID" value="PWK86852.1"/>
    <property type="molecule type" value="Genomic_DNA"/>
</dbReference>
<evidence type="ECO:0000313" key="2">
    <source>
        <dbReference type="EMBL" id="PWK86852.1"/>
    </source>
</evidence>
<feature type="compositionally biased region" description="Basic residues" evidence="1">
    <location>
        <begin position="48"/>
        <end position="61"/>
    </location>
</feature>
<sequence>MVGESVVPHVERGGVPMFADVVAADLDWVRAEFDEIVTANFLESSPPLRRHPRHPREHPRHPAPPIRMATPSGRESGDLARTARRVGARERSPPRPACTAVDPRKDTSNAV</sequence>
<organism evidence="2 3">
    <name type="scientific">Lentzea atacamensis</name>
    <dbReference type="NCBI Taxonomy" id="531938"/>
    <lineage>
        <taxon>Bacteria</taxon>
        <taxon>Bacillati</taxon>
        <taxon>Actinomycetota</taxon>
        <taxon>Actinomycetes</taxon>
        <taxon>Pseudonocardiales</taxon>
        <taxon>Pseudonocardiaceae</taxon>
        <taxon>Lentzea</taxon>
    </lineage>
</organism>
<protein>
    <submittedName>
        <fullName evidence="2">Uncharacterized protein</fullName>
    </submittedName>
</protein>
<accession>A0A316I8X5</accession>
<proteinExistence type="predicted"/>
<dbReference type="Proteomes" id="UP000246005">
    <property type="component" value="Unassembled WGS sequence"/>
</dbReference>
<evidence type="ECO:0000313" key="3">
    <source>
        <dbReference type="Proteomes" id="UP000246005"/>
    </source>
</evidence>
<comment type="caution">
    <text evidence="2">The sequence shown here is derived from an EMBL/GenBank/DDBJ whole genome shotgun (WGS) entry which is preliminary data.</text>
</comment>
<dbReference type="AlphaFoldDB" id="A0A316I8X5"/>
<name>A0A316I8X5_9PSEU</name>
<reference evidence="2 3" key="1">
    <citation type="submission" date="2018-05" db="EMBL/GenBank/DDBJ databases">
        <title>Genomic Encyclopedia of Type Strains, Phase IV (KMG-IV): sequencing the most valuable type-strain genomes for metagenomic binning, comparative biology and taxonomic classification.</title>
        <authorList>
            <person name="Goeker M."/>
        </authorList>
    </citation>
    <scope>NUCLEOTIDE SEQUENCE [LARGE SCALE GENOMIC DNA]</scope>
    <source>
        <strain evidence="2 3">DSM 45480</strain>
    </source>
</reference>
<feature type="region of interest" description="Disordered" evidence="1">
    <location>
        <begin position="45"/>
        <end position="111"/>
    </location>
</feature>
<feature type="compositionally biased region" description="Basic and acidic residues" evidence="1">
    <location>
        <begin position="102"/>
        <end position="111"/>
    </location>
</feature>
<gene>
    <name evidence="2" type="ORF">C8D88_10413</name>
</gene>